<proteinExistence type="predicted"/>
<evidence type="ECO:0000256" key="1">
    <source>
        <dbReference type="SAM" id="Phobius"/>
    </source>
</evidence>
<evidence type="ECO:0000313" key="3">
    <source>
        <dbReference type="Proteomes" id="UP000249890"/>
    </source>
</evidence>
<keyword evidence="1" id="KW-0472">Membrane</keyword>
<dbReference type="RefSeq" id="WP_087916798.1">
    <property type="nucleotide sequence ID" value="NZ_CP021780.1"/>
</dbReference>
<keyword evidence="1" id="KW-0812">Transmembrane</keyword>
<dbReference type="Proteomes" id="UP000249890">
    <property type="component" value="Chromosome"/>
</dbReference>
<dbReference type="AlphaFoldDB" id="A0A2Z2KHY2"/>
<dbReference type="KEGG" id="pdh:B9T62_19540"/>
<dbReference type="OrthoDB" id="2610907at2"/>
<protein>
    <submittedName>
        <fullName evidence="2">Uncharacterized protein</fullName>
    </submittedName>
</protein>
<feature type="transmembrane region" description="Helical" evidence="1">
    <location>
        <begin position="97"/>
        <end position="116"/>
    </location>
</feature>
<feature type="transmembrane region" description="Helical" evidence="1">
    <location>
        <begin position="7"/>
        <end position="25"/>
    </location>
</feature>
<reference evidence="2 3" key="1">
    <citation type="submission" date="2017-06" db="EMBL/GenBank/DDBJ databases">
        <title>Complete genome sequence of Paenibacillus donghaensis KCTC 13049T isolated from East Sea sediment, South Korea.</title>
        <authorList>
            <person name="Jung B.K."/>
            <person name="Hong S.-J."/>
            <person name="Shin J.-H."/>
        </authorList>
    </citation>
    <scope>NUCLEOTIDE SEQUENCE [LARGE SCALE GENOMIC DNA]</scope>
    <source>
        <strain evidence="2 3">KCTC 13049</strain>
    </source>
</reference>
<keyword evidence="1" id="KW-1133">Transmembrane helix</keyword>
<dbReference type="EMBL" id="CP021780">
    <property type="protein sequence ID" value="ASA22800.1"/>
    <property type="molecule type" value="Genomic_DNA"/>
</dbReference>
<accession>A0A2Z2KHY2</accession>
<gene>
    <name evidence="2" type="ORF">B9T62_19540</name>
</gene>
<sequence>MHKPLSFNAFVFLGLGFQYALMHLFAWGDTIVITEIELVCYIVYSAAGLAGFIYKGRRTVAESVSAMIPLFYSVLWTVALCSHFYKESYPDTFTLMISMGLFSALLAMVMEIRVIAKA</sequence>
<name>A0A2Z2KHY2_9BACL</name>
<feature type="transmembrane region" description="Helical" evidence="1">
    <location>
        <begin position="66"/>
        <end position="85"/>
    </location>
</feature>
<keyword evidence="3" id="KW-1185">Reference proteome</keyword>
<organism evidence="2 3">
    <name type="scientific">Paenibacillus donghaensis</name>
    <dbReference type="NCBI Taxonomy" id="414771"/>
    <lineage>
        <taxon>Bacteria</taxon>
        <taxon>Bacillati</taxon>
        <taxon>Bacillota</taxon>
        <taxon>Bacilli</taxon>
        <taxon>Bacillales</taxon>
        <taxon>Paenibacillaceae</taxon>
        <taxon>Paenibacillus</taxon>
    </lineage>
</organism>
<feature type="transmembrane region" description="Helical" evidence="1">
    <location>
        <begin position="31"/>
        <end position="54"/>
    </location>
</feature>
<evidence type="ECO:0000313" key="2">
    <source>
        <dbReference type="EMBL" id="ASA22800.1"/>
    </source>
</evidence>